<evidence type="ECO:0000313" key="1">
    <source>
        <dbReference type="EMBL" id="OBS57044.1"/>
    </source>
</evidence>
<organism evidence="1 2">
    <name type="scientific">Neotoma lepida</name>
    <name type="common">Desert woodrat</name>
    <dbReference type="NCBI Taxonomy" id="56216"/>
    <lineage>
        <taxon>Eukaryota</taxon>
        <taxon>Metazoa</taxon>
        <taxon>Chordata</taxon>
        <taxon>Craniata</taxon>
        <taxon>Vertebrata</taxon>
        <taxon>Euteleostomi</taxon>
        <taxon>Mammalia</taxon>
        <taxon>Eutheria</taxon>
        <taxon>Euarchontoglires</taxon>
        <taxon>Glires</taxon>
        <taxon>Rodentia</taxon>
        <taxon>Myomorpha</taxon>
        <taxon>Muroidea</taxon>
        <taxon>Cricetidae</taxon>
        <taxon>Neotominae</taxon>
        <taxon>Neotoma</taxon>
    </lineage>
</organism>
<dbReference type="EMBL" id="LZPO01117825">
    <property type="protein sequence ID" value="OBS57044.1"/>
    <property type="molecule type" value="Genomic_DNA"/>
</dbReference>
<gene>
    <name evidence="1" type="ORF">A6R68_11828</name>
</gene>
<evidence type="ECO:0000313" key="2">
    <source>
        <dbReference type="Proteomes" id="UP000092124"/>
    </source>
</evidence>
<name>A0A1A6FTY5_NEOLE</name>
<proteinExistence type="predicted"/>
<reference evidence="1 2" key="1">
    <citation type="submission" date="2016-06" db="EMBL/GenBank/DDBJ databases">
        <title>The Draft Genome Sequence and Annotation of the Desert Woodrat Neotoma lepida.</title>
        <authorList>
            <person name="Campbell M."/>
            <person name="Oakeson K.F."/>
            <person name="Yandell M."/>
            <person name="Halpert J.R."/>
            <person name="Dearing D."/>
        </authorList>
    </citation>
    <scope>NUCLEOTIDE SEQUENCE [LARGE SCALE GENOMIC DNA]</scope>
    <source>
        <strain evidence="1">417</strain>
        <tissue evidence="1">Liver</tissue>
    </source>
</reference>
<keyword evidence="2" id="KW-1185">Reference proteome</keyword>
<comment type="caution">
    <text evidence="1">The sequence shown here is derived from an EMBL/GenBank/DDBJ whole genome shotgun (WGS) entry which is preliminary data.</text>
</comment>
<accession>A0A1A6FTY5</accession>
<sequence length="103" mass="11410">MTNGYSSCWSLWCYAGIASRNSSKCQSCPLHCGISFTQCHSPYLYLDGPSNKNHLSRVQQLRRLLVLCKWPSRGSSQPEICAYDASPPSLEGLITSEAPELPE</sequence>
<protein>
    <submittedName>
        <fullName evidence="1">Uncharacterized protein</fullName>
    </submittedName>
</protein>
<dbReference type="Proteomes" id="UP000092124">
    <property type="component" value="Unassembled WGS sequence"/>
</dbReference>
<dbReference type="AlphaFoldDB" id="A0A1A6FTY5"/>